<keyword evidence="3" id="KW-0963">Cytoplasm</keyword>
<evidence type="ECO:0000256" key="2">
    <source>
        <dbReference type="ARBA" id="ARBA00023235"/>
    </source>
</evidence>
<feature type="binding site" evidence="3">
    <location>
        <begin position="199"/>
        <end position="200"/>
    </location>
    <ligand>
        <name>substrate</name>
    </ligand>
</feature>
<comment type="pathway">
    <text evidence="3">Amino-acid biosynthesis; L-lysine biosynthesis via DAP pathway; DL-2,6-diaminopimelate from LL-2,6-diaminopimelate: step 1/1.</text>
</comment>
<evidence type="ECO:0000256" key="1">
    <source>
        <dbReference type="ARBA" id="ARBA00010219"/>
    </source>
</evidence>
<dbReference type="Proteomes" id="UP000198940">
    <property type="component" value="Unassembled WGS sequence"/>
</dbReference>
<dbReference type="EMBL" id="FOKU01000012">
    <property type="protein sequence ID" value="SFC50062.1"/>
    <property type="molecule type" value="Genomic_DNA"/>
</dbReference>
<comment type="caution">
    <text evidence="3">Lacks conserved residue(s) required for the propagation of feature annotation.</text>
</comment>
<evidence type="ECO:0000313" key="6">
    <source>
        <dbReference type="EMBL" id="SHL58828.1"/>
    </source>
</evidence>
<feature type="binding site" evidence="3">
    <location>
        <begin position="76"/>
        <end position="77"/>
    </location>
    <ligand>
        <name>substrate</name>
    </ligand>
</feature>
<dbReference type="HAMAP" id="MF_00197">
    <property type="entry name" value="DAP_epimerase"/>
    <property type="match status" value="1"/>
</dbReference>
<reference evidence="6 7" key="1">
    <citation type="submission" date="2016-11" db="EMBL/GenBank/DDBJ databases">
        <authorList>
            <person name="Varghese N."/>
            <person name="Submissions S."/>
        </authorList>
    </citation>
    <scope>NUCLEOTIDE SEQUENCE [LARGE SCALE GENOMIC DNA]</scope>
    <source>
        <strain evidence="6 7">CGMCC 1.12174</strain>
        <strain evidence="5 8">DSM 26351</strain>
    </source>
</reference>
<dbReference type="InterPro" id="IPR001653">
    <property type="entry name" value="DAP_epimerase_DapF"/>
</dbReference>
<evidence type="ECO:0000313" key="8">
    <source>
        <dbReference type="Proteomes" id="UP000198940"/>
    </source>
</evidence>
<evidence type="ECO:0000313" key="5">
    <source>
        <dbReference type="EMBL" id="SFC50062.1"/>
    </source>
</evidence>
<comment type="caution">
    <text evidence="6">The sequence shown here is derived from an EMBL/GenBank/DDBJ whole genome shotgun (WGS) entry which is preliminary data.</text>
</comment>
<feature type="binding site" evidence="3">
    <location>
        <position position="66"/>
    </location>
    <ligand>
        <name>substrate</name>
    </ligand>
</feature>
<proteinExistence type="inferred from homology"/>
<feature type="site" description="Could be important to modulate the pK values of the two catalytic cysteine residues" evidence="3">
    <location>
        <position position="188"/>
    </location>
</feature>
<feature type="active site" description="Proton donor" evidence="3">
    <location>
        <position position="75"/>
    </location>
</feature>
<comment type="subunit">
    <text evidence="3">Homodimer.</text>
</comment>
<dbReference type="PANTHER" id="PTHR31689:SF0">
    <property type="entry name" value="DIAMINOPIMELATE EPIMERASE"/>
    <property type="match status" value="1"/>
</dbReference>
<comment type="subcellular location">
    <subcellularLocation>
        <location evidence="3">Cytoplasm</location>
    </subcellularLocation>
</comment>
<accession>A0A1M7BUV7</accession>
<feature type="site" description="Could be important to modulate the pK values of the two catalytic cysteine residues" evidence="3">
    <location>
        <position position="139"/>
    </location>
</feature>
<dbReference type="AlphaFoldDB" id="A0A1M7BUV7"/>
<dbReference type="Gene3D" id="3.10.310.10">
    <property type="entry name" value="Diaminopimelate Epimerase, Chain A, domain 1"/>
    <property type="match status" value="2"/>
</dbReference>
<evidence type="ECO:0000256" key="3">
    <source>
        <dbReference type="HAMAP-Rule" id="MF_00197"/>
    </source>
</evidence>
<dbReference type="GO" id="GO:0005829">
    <property type="term" value="C:cytosol"/>
    <property type="evidence" value="ECO:0007669"/>
    <property type="project" value="TreeGrafter"/>
</dbReference>
<name>A0A1M7BUV7_9FLAO</name>
<dbReference type="EC" id="5.1.1.7" evidence="3 4"/>
<dbReference type="GO" id="GO:0009089">
    <property type="term" value="P:lysine biosynthetic process via diaminopimelate"/>
    <property type="evidence" value="ECO:0007669"/>
    <property type="project" value="UniProtKB-UniRule"/>
</dbReference>
<dbReference type="EMBL" id="FRAT01000012">
    <property type="protein sequence ID" value="SHL58828.1"/>
    <property type="molecule type" value="Genomic_DNA"/>
</dbReference>
<comment type="function">
    <text evidence="3">Catalyzes the stereoinversion of LL-2,6-diaminopimelate (L,L-DAP) to meso-diaminopimelate (meso-DAP), a precursor of L-lysine and an essential component of the bacterial peptidoglycan.</text>
</comment>
<feature type="active site" description="Proton acceptor" evidence="3">
    <location>
        <position position="198"/>
    </location>
</feature>
<feature type="binding site" evidence="3">
    <location>
        <begin position="188"/>
        <end position="189"/>
    </location>
    <ligand>
        <name>substrate</name>
    </ligand>
</feature>
<comment type="similarity">
    <text evidence="1 3">Belongs to the diaminopimelate epimerase family.</text>
</comment>
<gene>
    <name evidence="3" type="primary">dapF</name>
    <name evidence="5" type="ORF">SAMN04487891_11287</name>
    <name evidence="6" type="ORF">SAMN05216293_3831</name>
</gene>
<dbReference type="STRING" id="1055723.SAMN05216293_3831"/>
<evidence type="ECO:0000256" key="4">
    <source>
        <dbReference type="NCBIfam" id="TIGR00652"/>
    </source>
</evidence>
<protein>
    <recommendedName>
        <fullName evidence="3 4">Diaminopimelate epimerase</fullName>
        <shortName evidence="3">DAP epimerase</shortName>
        <ecNumber evidence="3 4">5.1.1.7</ecNumber>
    </recommendedName>
    <alternativeName>
        <fullName evidence="3">PLP-independent amino acid racemase</fullName>
    </alternativeName>
</protein>
<keyword evidence="3" id="KW-0457">Lysine biosynthesis</keyword>
<dbReference type="Proteomes" id="UP000184031">
    <property type="component" value="Unassembled WGS sequence"/>
</dbReference>
<dbReference type="UniPathway" id="UPA00034">
    <property type="reaction ID" value="UER00025"/>
</dbReference>
<organism evidence="6 7">
    <name type="scientific">Flagellimonas taeanensis</name>
    <dbReference type="NCBI Taxonomy" id="1005926"/>
    <lineage>
        <taxon>Bacteria</taxon>
        <taxon>Pseudomonadati</taxon>
        <taxon>Bacteroidota</taxon>
        <taxon>Flavobacteriia</taxon>
        <taxon>Flavobacteriales</taxon>
        <taxon>Flavobacteriaceae</taxon>
        <taxon>Flagellimonas</taxon>
    </lineage>
</organism>
<comment type="catalytic activity">
    <reaction evidence="3">
        <text>(2S,6S)-2,6-diaminopimelate = meso-2,6-diaminopimelate</text>
        <dbReference type="Rhea" id="RHEA:15393"/>
        <dbReference type="ChEBI" id="CHEBI:57609"/>
        <dbReference type="ChEBI" id="CHEBI:57791"/>
        <dbReference type="EC" id="5.1.1.7"/>
    </reaction>
</comment>
<dbReference type="PANTHER" id="PTHR31689">
    <property type="entry name" value="DIAMINOPIMELATE EPIMERASE, CHLOROPLASTIC"/>
    <property type="match status" value="1"/>
</dbReference>
<dbReference type="NCBIfam" id="TIGR00652">
    <property type="entry name" value="DapF"/>
    <property type="match status" value="1"/>
</dbReference>
<dbReference type="SUPFAM" id="SSF54506">
    <property type="entry name" value="Diaminopimelate epimerase-like"/>
    <property type="match status" value="2"/>
</dbReference>
<keyword evidence="2 3" id="KW-0413">Isomerase</keyword>
<evidence type="ECO:0000313" key="7">
    <source>
        <dbReference type="Proteomes" id="UP000184031"/>
    </source>
</evidence>
<keyword evidence="3" id="KW-0028">Amino-acid biosynthesis</keyword>
<keyword evidence="8" id="KW-1185">Reference proteome</keyword>
<dbReference type="Pfam" id="PF01678">
    <property type="entry name" value="DAP_epimerase"/>
    <property type="match status" value="2"/>
</dbReference>
<dbReference type="GO" id="GO:0008837">
    <property type="term" value="F:diaminopimelate epimerase activity"/>
    <property type="evidence" value="ECO:0007669"/>
    <property type="project" value="UniProtKB-UniRule"/>
</dbReference>
<sequence>MMKLQFFKYQGTGNDFVVMDNRQHIFPKNDTSLVAHLCDRRFGIGADGLLLLENDNMSDFRMVYFNADGAEGSMCGNGGRCLVAFANHLGVVGEEAVFNAVDGLHHASVNGNIVDLKMVDVDEIHEKGNYSFLNTGSPHHVQLVKDLEHFDVYKEGKKLRYGLYGQSGSNINFVEQLDDDTFRVRTYERGVEDETLSCGTGVTAVALAMHRLGKTTAKNVNIKTRGGDLTIGFEEQGGKYSNVFLKGPADQVFKGEVECSI</sequence>
<feature type="binding site" evidence="3">
    <location>
        <position position="14"/>
    </location>
    <ligand>
        <name>substrate</name>
    </ligand>
</feature>
<feature type="binding site" evidence="3">
    <location>
        <position position="170"/>
    </location>
    <ligand>
        <name>substrate</name>
    </ligand>
</feature>